<dbReference type="PANTHER" id="PTHR43286:SF1">
    <property type="entry name" value="ENDONUCLEASE III-LIKE PROTEIN 1"/>
    <property type="match status" value="1"/>
</dbReference>
<dbReference type="STRING" id="444157.Tneu_1340"/>
<dbReference type="GO" id="GO:0003906">
    <property type="term" value="F:DNA-(apurinic or apyrimidinic site) endonuclease activity"/>
    <property type="evidence" value="ECO:0007669"/>
    <property type="project" value="TreeGrafter"/>
</dbReference>
<dbReference type="Gene3D" id="1.10.1670.10">
    <property type="entry name" value="Helix-hairpin-Helix base-excision DNA repair enzymes (C-terminal)"/>
    <property type="match status" value="1"/>
</dbReference>
<keyword evidence="5" id="KW-0326">Glycosidase</keyword>
<dbReference type="AlphaFoldDB" id="B1Y937"/>
<dbReference type="InterPro" id="IPR023170">
    <property type="entry name" value="HhH_base_excis_C"/>
</dbReference>
<evidence type="ECO:0000256" key="5">
    <source>
        <dbReference type="ARBA" id="ARBA00023295"/>
    </source>
</evidence>
<protein>
    <submittedName>
        <fullName evidence="6">Iron-sulfur cluster loop</fullName>
    </submittedName>
</protein>
<keyword evidence="4" id="KW-0456">Lyase</keyword>
<proteinExistence type="predicted"/>
<evidence type="ECO:0000256" key="4">
    <source>
        <dbReference type="ARBA" id="ARBA00023239"/>
    </source>
</evidence>
<name>B1Y937_PYRNV</name>
<dbReference type="HOGENOM" id="CLU_835761_0_0_2"/>
<reference evidence="6" key="1">
    <citation type="submission" date="2008-03" db="EMBL/GenBank/DDBJ databases">
        <title>Complete sequence of Thermoproteus neutrophilus V24Sta.</title>
        <authorList>
            <consortium name="US DOE Joint Genome Institute"/>
            <person name="Copeland A."/>
            <person name="Lucas S."/>
            <person name="Lapidus A."/>
            <person name="Glavina del Rio T."/>
            <person name="Dalin E."/>
            <person name="Tice H."/>
            <person name="Bruce D."/>
            <person name="Goodwin L."/>
            <person name="Pitluck S."/>
            <person name="Sims D."/>
            <person name="Brettin T."/>
            <person name="Detter J.C."/>
            <person name="Han C."/>
            <person name="Kuske C.R."/>
            <person name="Schmutz J."/>
            <person name="Larimer F."/>
            <person name="Land M."/>
            <person name="Hauser L."/>
            <person name="Kyrpides N."/>
            <person name="Mikhailova N."/>
            <person name="Biddle J.F."/>
            <person name="Zhang Z."/>
            <person name="Fitz-Gibbon S.T."/>
            <person name="Lowe T.M."/>
            <person name="Saltikov C."/>
            <person name="House C.H."/>
            <person name="Richardson P."/>
        </authorList>
    </citation>
    <scope>NUCLEOTIDE SEQUENCE [LARGE SCALE GENOMIC DNA]</scope>
    <source>
        <strain evidence="6">V24Sta</strain>
    </source>
</reference>
<dbReference type="GO" id="GO:0016829">
    <property type="term" value="F:lyase activity"/>
    <property type="evidence" value="ECO:0007669"/>
    <property type="project" value="UniProtKB-KW"/>
</dbReference>
<evidence type="ECO:0000313" key="7">
    <source>
        <dbReference type="Proteomes" id="UP000001694"/>
    </source>
</evidence>
<dbReference type="GO" id="GO:0000703">
    <property type="term" value="F:oxidized pyrimidine nucleobase lesion DNA N-glycosylase activity"/>
    <property type="evidence" value="ECO:0007669"/>
    <property type="project" value="TreeGrafter"/>
</dbReference>
<dbReference type="SUPFAM" id="SSF48150">
    <property type="entry name" value="DNA-glycosylase"/>
    <property type="match status" value="1"/>
</dbReference>
<evidence type="ECO:0000256" key="3">
    <source>
        <dbReference type="ARBA" id="ARBA00023204"/>
    </source>
</evidence>
<gene>
    <name evidence="6" type="ordered locus">Tneu_1340</name>
</gene>
<evidence type="ECO:0000256" key="2">
    <source>
        <dbReference type="ARBA" id="ARBA00022801"/>
    </source>
</evidence>
<dbReference type="GO" id="GO:0006285">
    <property type="term" value="P:base-excision repair, AP site formation"/>
    <property type="evidence" value="ECO:0007669"/>
    <property type="project" value="TreeGrafter"/>
</dbReference>
<dbReference type="eggNOG" id="arCOG04155">
    <property type="taxonomic scope" value="Archaea"/>
</dbReference>
<sequence>MPAVETIDVDRAEAVAGILKSLKPNRDSYLDSRFYPPPEDPVEDQLAFFVTMVAIDHRTSLWEPFEGQIAGEFFHGADALYRLGRLAYDRGFFKAENLAGLTPDKAEALLSLGGKKIWDFNVRVLLMRDVGRKAAARGGFEKMVSRESISGLRRSLEGLRAYEDPVGKKALLLAKFLDGRRLADFKDLEEADVPVDNHLSRVAYRLGIVDISFDFLESGAEVTREEDVRLREVVKTAWRIVAKFADVHPFALDDYLWNFGRRVCTRDAPRCQSCPFKDMCKAYSLSRFPPEHLHLLTWYY</sequence>
<dbReference type="GO" id="GO:0006289">
    <property type="term" value="P:nucleotide-excision repair"/>
    <property type="evidence" value="ECO:0007669"/>
    <property type="project" value="TreeGrafter"/>
</dbReference>
<accession>B1Y937</accession>
<dbReference type="EMBL" id="CP001014">
    <property type="protein sequence ID" value="ACB40266.1"/>
    <property type="molecule type" value="Genomic_DNA"/>
</dbReference>
<dbReference type="Proteomes" id="UP000001694">
    <property type="component" value="Chromosome"/>
</dbReference>
<dbReference type="InterPro" id="IPR011257">
    <property type="entry name" value="DNA_glycosylase"/>
</dbReference>
<dbReference type="KEGG" id="tne:Tneu_1340"/>
<dbReference type="PANTHER" id="PTHR43286">
    <property type="entry name" value="ENDONUCLEASE III-LIKE PROTEIN 1"/>
    <property type="match status" value="1"/>
</dbReference>
<organism evidence="6 7">
    <name type="scientific">Pyrobaculum neutrophilum (strain DSM 2338 / JCM 9278 / NBRC 100436 / V24Sta)</name>
    <name type="common">Thermoproteus neutrophilus</name>
    <dbReference type="NCBI Taxonomy" id="444157"/>
    <lineage>
        <taxon>Archaea</taxon>
        <taxon>Thermoproteota</taxon>
        <taxon>Thermoprotei</taxon>
        <taxon>Thermoproteales</taxon>
        <taxon>Thermoproteaceae</taxon>
        <taxon>Pyrobaculum</taxon>
    </lineage>
</organism>
<evidence type="ECO:0000313" key="6">
    <source>
        <dbReference type="EMBL" id="ACB40266.1"/>
    </source>
</evidence>
<keyword evidence="1" id="KW-0227">DNA damage</keyword>
<evidence type="ECO:0000256" key="1">
    <source>
        <dbReference type="ARBA" id="ARBA00022763"/>
    </source>
</evidence>
<keyword evidence="7" id="KW-1185">Reference proteome</keyword>
<keyword evidence="3" id="KW-0234">DNA repair</keyword>
<keyword evidence="2" id="KW-0378">Hydrolase</keyword>